<proteinExistence type="predicted"/>
<dbReference type="AlphaFoldDB" id="A0A8S9QHG5"/>
<protein>
    <submittedName>
        <fullName evidence="1">Uncharacterized protein</fullName>
    </submittedName>
</protein>
<dbReference type="EMBL" id="QGKX02001290">
    <property type="protein sequence ID" value="KAF3541246.1"/>
    <property type="molecule type" value="Genomic_DNA"/>
</dbReference>
<sequence length="138" mass="15744">MNYTTMNHERLRFIYMLFHYRGFGFGRLVYNQIMSMAENTKGDKSCIIIFPTLIQQVLLIQWIVPPDSCNEHVTGFPKSVVKDRKVGRGSGADSSAPNLDEDINRTIASLKAIHIRLKRGEYPHQIAQTNEDSDEDNG</sequence>
<evidence type="ECO:0000313" key="1">
    <source>
        <dbReference type="EMBL" id="KAF3541246.1"/>
    </source>
</evidence>
<accession>A0A8S9QHG5</accession>
<organism evidence="1 2">
    <name type="scientific">Brassica cretica</name>
    <name type="common">Mustard</name>
    <dbReference type="NCBI Taxonomy" id="69181"/>
    <lineage>
        <taxon>Eukaryota</taxon>
        <taxon>Viridiplantae</taxon>
        <taxon>Streptophyta</taxon>
        <taxon>Embryophyta</taxon>
        <taxon>Tracheophyta</taxon>
        <taxon>Spermatophyta</taxon>
        <taxon>Magnoliopsida</taxon>
        <taxon>eudicotyledons</taxon>
        <taxon>Gunneridae</taxon>
        <taxon>Pentapetalae</taxon>
        <taxon>rosids</taxon>
        <taxon>malvids</taxon>
        <taxon>Brassicales</taxon>
        <taxon>Brassicaceae</taxon>
        <taxon>Brassiceae</taxon>
        <taxon>Brassica</taxon>
    </lineage>
</organism>
<reference evidence="1" key="1">
    <citation type="submission" date="2019-12" db="EMBL/GenBank/DDBJ databases">
        <title>Genome sequencing and annotation of Brassica cretica.</title>
        <authorList>
            <person name="Studholme D.J."/>
            <person name="Sarris P."/>
        </authorList>
    </citation>
    <scope>NUCLEOTIDE SEQUENCE</scope>
    <source>
        <strain evidence="1">PFS-109/04</strain>
        <tissue evidence="1">Leaf</tissue>
    </source>
</reference>
<dbReference type="Proteomes" id="UP000712600">
    <property type="component" value="Unassembled WGS sequence"/>
</dbReference>
<evidence type="ECO:0000313" key="2">
    <source>
        <dbReference type="Proteomes" id="UP000712600"/>
    </source>
</evidence>
<comment type="caution">
    <text evidence="1">The sequence shown here is derived from an EMBL/GenBank/DDBJ whole genome shotgun (WGS) entry which is preliminary data.</text>
</comment>
<gene>
    <name evidence="1" type="ORF">F2Q69_00022221</name>
</gene>
<name>A0A8S9QHG5_BRACR</name>